<accession>A0AC61R7J8</accession>
<organism evidence="1 2">
    <name type="scientific">Dubosiella muris</name>
    <dbReference type="NCBI Taxonomy" id="3038133"/>
    <lineage>
        <taxon>Bacteria</taxon>
        <taxon>Bacillati</taxon>
        <taxon>Bacillota</taxon>
        <taxon>Erysipelotrichia</taxon>
        <taxon>Erysipelotrichales</taxon>
        <taxon>Erysipelotrichaceae</taxon>
        <taxon>Dubosiella</taxon>
    </lineage>
</organism>
<dbReference type="Proteomes" id="UP000308836">
    <property type="component" value="Unassembled WGS sequence"/>
</dbReference>
<keyword evidence="2" id="KW-1185">Reference proteome</keyword>
<dbReference type="EMBL" id="SRYG01000012">
    <property type="protein sequence ID" value="TGY65861.1"/>
    <property type="molecule type" value="Genomic_DNA"/>
</dbReference>
<comment type="caution">
    <text evidence="1">The sequence shown here is derived from an EMBL/GenBank/DDBJ whole genome shotgun (WGS) entry which is preliminary data.</text>
</comment>
<evidence type="ECO:0000313" key="1">
    <source>
        <dbReference type="EMBL" id="TGY65861.1"/>
    </source>
</evidence>
<evidence type="ECO:0000313" key="2">
    <source>
        <dbReference type="Proteomes" id="UP000308836"/>
    </source>
</evidence>
<reference evidence="1" key="1">
    <citation type="submission" date="2019-04" db="EMBL/GenBank/DDBJ databases">
        <title>Microbes associate with the intestines of laboratory mice.</title>
        <authorList>
            <person name="Navarre W."/>
            <person name="Wong E."/>
            <person name="Huang K."/>
            <person name="Tropini C."/>
            <person name="Ng K."/>
            <person name="Yu B."/>
        </authorList>
    </citation>
    <scope>NUCLEOTIDE SEQUENCE</scope>
    <source>
        <strain evidence="1">NM09_H32</strain>
    </source>
</reference>
<gene>
    <name evidence="1" type="ORF">E5336_06830</name>
</gene>
<sequence>MNIFLKIGDSVPRDECISEIVQLGDFVYMSAQTGRGQTFQEQCVTACYRVIDVLKDLDLRMDHLVKYTVYLTDITLREEFLSVFKNFVEAPYPAMTIVEVSGLENNAMVAIEGTGVNTLRHEKTMQSSNCSDCDEETTH</sequence>
<protein>
    <submittedName>
        <fullName evidence="1">RidA family protein</fullName>
    </submittedName>
</protein>
<proteinExistence type="predicted"/>
<name>A0AC61R7J8_9FIRM</name>